<dbReference type="HOGENOM" id="CLU_384340_0_0_3"/>
<proteinExistence type="predicted"/>
<protein>
    <submittedName>
        <fullName evidence="1">Uncharacterized protein</fullName>
    </submittedName>
</protein>
<organism evidence="1 2">
    <name type="scientific">Anabaena cylindrica (strain ATCC 27899 / PCC 7122)</name>
    <dbReference type="NCBI Taxonomy" id="272123"/>
    <lineage>
        <taxon>Bacteria</taxon>
        <taxon>Bacillati</taxon>
        <taxon>Cyanobacteriota</taxon>
        <taxon>Cyanophyceae</taxon>
        <taxon>Nostocales</taxon>
        <taxon>Nostocaceae</taxon>
        <taxon>Anabaena</taxon>
    </lineage>
</organism>
<dbReference type="KEGG" id="acy:Anacy_4889"/>
<dbReference type="AlphaFoldDB" id="K9ZNZ3"/>
<dbReference type="eggNOG" id="ENOG5033TUX">
    <property type="taxonomic scope" value="Bacteria"/>
</dbReference>
<gene>
    <name evidence="1" type="ordered locus">Anacy_4889</name>
</gene>
<sequence>MKLMEEEFKLIGHDCPLAYYPSSVVPILRDQKNNLRAAYVNYETSKIDELVYLYQDVDFVLYGSNLHFNYYKDTSRKYLSEFDLRKHKIFAFSESKIIFYKFTEERDFFNEILEDGNFSVDNFFLRLSLAEVTNNVTKIRKELISCGQNLQADTPEFFPAWYQQKKAELSKLWNEQLKQDFPNNWEDMLKDKKVNLNVNNEISPERQIPMITTIGNYEFERYEKKDLETNHLMPQSLDNQWIPSYLLNQMKERNLSFSDIQNQVEQDKKMEFRRALINSRQLVINRAAIYNEKTVFECYENPGEDRQAFKAFLNSGTIVPFLFAEESPIQPPKFTTNTFEAWTQLCQEVRLKCLRLSWNDKKNKELIDLKLSRRFHEFCKGIASGDINQYIRDLNLPEAAEEPFIQRLFDLEQHCVDIYRQSRSLITREEIYKHFVTADGSNPVDKKYDFKKPFAAEIKQLIDLKYNVNLPDALEGIALTPFDSLPRSALQELGSARKNRSEPEKNADDWLKLLKDSAFERLQQGLYLESLLQDGYLDSLASLNLQEVLEVRTTEEWQIYMQSMDDLLRNPDKFEEMAEPVYQNYINLNKQMTNLVKLKRSQEKVELWTPGIEYILEISGVQLLVKWSDKGTTYAFNGKVSSLDEDDTVPFVEKFRIAGSEANQADLNMTIELKKGTTRSPREQWEAMKRKIQEIPGFRPEPILVGNDATFNLSGEEVA</sequence>
<accession>K9ZNZ3</accession>
<reference evidence="2" key="1">
    <citation type="journal article" date="2013" name="Proc. Natl. Acad. Sci. U.S.A.">
        <title>Improving the coverage of the cyanobacterial phylum using diversity-driven genome sequencing.</title>
        <authorList>
            <person name="Shih P.M."/>
            <person name="Wu D."/>
            <person name="Latifi A."/>
            <person name="Axen S.D."/>
            <person name="Fewer D.P."/>
            <person name="Talla E."/>
            <person name="Calteau A."/>
            <person name="Cai F."/>
            <person name="Tandeau de Marsac N."/>
            <person name="Rippka R."/>
            <person name="Herdman M."/>
            <person name="Sivonen K."/>
            <person name="Coursin T."/>
            <person name="Laurent T."/>
            <person name="Goodwin L."/>
            <person name="Nolan M."/>
            <person name="Davenport K.W."/>
            <person name="Han C.S."/>
            <person name="Rubin E.M."/>
            <person name="Eisen J.A."/>
            <person name="Woyke T."/>
            <person name="Gugger M."/>
            <person name="Kerfeld C.A."/>
        </authorList>
    </citation>
    <scope>NUCLEOTIDE SEQUENCE [LARGE SCALE GENOMIC DNA]</scope>
    <source>
        <strain evidence="2">ATCC 27899 / PCC 7122</strain>
    </source>
</reference>
<dbReference type="RefSeq" id="WP_015216848.1">
    <property type="nucleotide sequence ID" value="NC_019771.1"/>
</dbReference>
<name>K9ZNZ3_ANACC</name>
<evidence type="ECO:0000313" key="1">
    <source>
        <dbReference type="EMBL" id="AFZ60232.1"/>
    </source>
</evidence>
<keyword evidence="2" id="KW-1185">Reference proteome</keyword>
<dbReference type="STRING" id="272123.Anacy_4889"/>
<dbReference type="EMBL" id="CP003659">
    <property type="protein sequence ID" value="AFZ60232.1"/>
    <property type="molecule type" value="Genomic_DNA"/>
</dbReference>
<evidence type="ECO:0000313" key="2">
    <source>
        <dbReference type="Proteomes" id="UP000010474"/>
    </source>
</evidence>
<dbReference type="PATRIC" id="fig|272123.3.peg.5310"/>
<dbReference type="Proteomes" id="UP000010474">
    <property type="component" value="Chromosome"/>
</dbReference>